<dbReference type="RefSeq" id="WP_329409271.1">
    <property type="nucleotide sequence ID" value="NZ_CP109441.1"/>
</dbReference>
<dbReference type="Proteomes" id="UP001432062">
    <property type="component" value="Chromosome"/>
</dbReference>
<organism evidence="1 2">
    <name type="scientific">Nocardia vinacea</name>
    <dbReference type="NCBI Taxonomy" id="96468"/>
    <lineage>
        <taxon>Bacteria</taxon>
        <taxon>Bacillati</taxon>
        <taxon>Actinomycetota</taxon>
        <taxon>Actinomycetes</taxon>
        <taxon>Mycobacteriales</taxon>
        <taxon>Nocardiaceae</taxon>
        <taxon>Nocardia</taxon>
    </lineage>
</organism>
<name>A0ABZ1YRA5_9NOCA</name>
<proteinExistence type="predicted"/>
<dbReference type="SUPFAM" id="SSF51735">
    <property type="entry name" value="NAD(P)-binding Rossmann-fold domains"/>
    <property type="match status" value="1"/>
</dbReference>
<dbReference type="InterPro" id="IPR023401">
    <property type="entry name" value="ODC_N"/>
</dbReference>
<evidence type="ECO:0000313" key="2">
    <source>
        <dbReference type="Proteomes" id="UP001432062"/>
    </source>
</evidence>
<evidence type="ECO:0000313" key="1">
    <source>
        <dbReference type="EMBL" id="WUV45777.1"/>
    </source>
</evidence>
<keyword evidence="2" id="KW-1185">Reference proteome</keyword>
<dbReference type="PANTHER" id="PTHR13812">
    <property type="entry name" value="KETIMINE REDUCTASE MU-CRYSTALLIN"/>
    <property type="match status" value="1"/>
</dbReference>
<dbReference type="InterPro" id="IPR003462">
    <property type="entry name" value="ODC_Mu_crystall"/>
</dbReference>
<protein>
    <submittedName>
        <fullName evidence="1">Ornithine cyclodeaminase family protein</fullName>
    </submittedName>
</protein>
<dbReference type="EMBL" id="CP109441">
    <property type="protein sequence ID" value="WUV45777.1"/>
    <property type="molecule type" value="Genomic_DNA"/>
</dbReference>
<accession>A0ABZ1YRA5</accession>
<gene>
    <name evidence="1" type="ORF">OG563_42990</name>
</gene>
<dbReference type="InterPro" id="IPR036291">
    <property type="entry name" value="NAD(P)-bd_dom_sf"/>
</dbReference>
<dbReference type="PANTHER" id="PTHR13812:SF19">
    <property type="entry name" value="KETIMINE REDUCTASE MU-CRYSTALLIN"/>
    <property type="match status" value="1"/>
</dbReference>
<dbReference type="PIRSF" id="PIRSF001439">
    <property type="entry name" value="CryM"/>
    <property type="match status" value="1"/>
</dbReference>
<dbReference type="Gene3D" id="3.40.50.720">
    <property type="entry name" value="NAD(P)-binding Rossmann-like Domain"/>
    <property type="match status" value="1"/>
</dbReference>
<dbReference type="Pfam" id="PF02423">
    <property type="entry name" value="OCD_Mu_crystall"/>
    <property type="match status" value="1"/>
</dbReference>
<reference evidence="1" key="1">
    <citation type="submission" date="2022-10" db="EMBL/GenBank/DDBJ databases">
        <title>The complete genomes of actinobacterial strains from the NBC collection.</title>
        <authorList>
            <person name="Joergensen T.S."/>
            <person name="Alvarez Arevalo M."/>
            <person name="Sterndorff E.B."/>
            <person name="Faurdal D."/>
            <person name="Vuksanovic O."/>
            <person name="Mourched A.-S."/>
            <person name="Charusanti P."/>
            <person name="Shaw S."/>
            <person name="Blin K."/>
            <person name="Weber T."/>
        </authorList>
    </citation>
    <scope>NUCLEOTIDE SEQUENCE</scope>
    <source>
        <strain evidence="1">NBC_01482</strain>
    </source>
</reference>
<dbReference type="Gene3D" id="3.30.1780.10">
    <property type="entry name" value="ornithine cyclodeaminase, domain 1"/>
    <property type="match status" value="1"/>
</dbReference>
<sequence length="326" mass="34137">MTLLLDDTTVQSVFDWKPAIAALREAYAAASEESRFPERTIARGGTSMLRTMSGVPGSGELMGLKTIAGAIGVRQFSYLISLFDQQSAELVALLDGNSITGFRTAATSALAADLLAVPGPVTVGVIGSGFEAKKHVRALAAVREFDAVRVFSPRAESRARFAEELADLDTSIVPAESPQAAVAGANLVICAARSYDESPILLGEWLKPGTTVVSIGSTVREQREVDPEVIARADVVITDVLEEVLHDSGDLIAAAAAGIDVTDRIAALSDLVSGRHPGRTTAEQIVVYKSVGSAVQDLAVAAMCADAARKAGLGSELPIRIQPVRK</sequence>